<comment type="similarity">
    <text evidence="18">Belongs to the peroxidase family. Classical plant (class III) peroxidase subfamily.</text>
</comment>
<dbReference type="Gene3D" id="1.10.420.10">
    <property type="entry name" value="Peroxidase, domain 2"/>
    <property type="match status" value="1"/>
</dbReference>
<dbReference type="PROSITE" id="PS50873">
    <property type="entry name" value="PEROXIDASE_4"/>
    <property type="match status" value="1"/>
</dbReference>
<dbReference type="InterPro" id="IPR002016">
    <property type="entry name" value="Haem_peroxidase"/>
</dbReference>
<evidence type="ECO:0000256" key="13">
    <source>
        <dbReference type="ARBA" id="ARBA00023324"/>
    </source>
</evidence>
<feature type="binding site" evidence="15">
    <location>
        <position position="248"/>
    </location>
    <ligand>
        <name>Ca(2+)</name>
        <dbReference type="ChEBI" id="CHEBI:29108"/>
        <label>2</label>
    </ligand>
</feature>
<evidence type="ECO:0000256" key="10">
    <source>
        <dbReference type="ARBA" id="ARBA00023004"/>
    </source>
</evidence>
<feature type="binding site" evidence="15">
    <location>
        <position position="243"/>
    </location>
    <ligand>
        <name>Ca(2+)</name>
        <dbReference type="ChEBI" id="CHEBI:29108"/>
        <label>2</label>
    </ligand>
</feature>
<organism evidence="20 21">
    <name type="scientific">Asparagus officinalis</name>
    <name type="common">Garden asparagus</name>
    <dbReference type="NCBI Taxonomy" id="4686"/>
    <lineage>
        <taxon>Eukaryota</taxon>
        <taxon>Viridiplantae</taxon>
        <taxon>Streptophyta</taxon>
        <taxon>Embryophyta</taxon>
        <taxon>Tracheophyta</taxon>
        <taxon>Spermatophyta</taxon>
        <taxon>Magnoliopsida</taxon>
        <taxon>Liliopsida</taxon>
        <taxon>Asparagales</taxon>
        <taxon>Asparagaceae</taxon>
        <taxon>Asparagoideae</taxon>
        <taxon>Asparagus</taxon>
    </lineage>
</organism>
<comment type="cofactor">
    <cofactor evidence="15 18">
        <name>heme b</name>
        <dbReference type="ChEBI" id="CHEBI:60344"/>
    </cofactor>
    <text evidence="15 18">Binds 1 heme b (iron(II)-protoporphyrin IX) group per subunit.</text>
</comment>
<evidence type="ECO:0000256" key="8">
    <source>
        <dbReference type="ARBA" id="ARBA00022837"/>
    </source>
</evidence>
<feature type="site" description="Transition state stabilizer" evidence="16">
    <location>
        <position position="59"/>
    </location>
</feature>
<feature type="active site" description="Proton acceptor" evidence="14">
    <location>
        <position position="63"/>
    </location>
</feature>
<evidence type="ECO:0000313" key="21">
    <source>
        <dbReference type="Proteomes" id="UP000243459"/>
    </source>
</evidence>
<keyword evidence="12" id="KW-0873">Pyrrolidone carboxylic acid</keyword>
<dbReference type="AlphaFoldDB" id="A0A5P1EYY4"/>
<evidence type="ECO:0000259" key="19">
    <source>
        <dbReference type="PROSITE" id="PS50873"/>
    </source>
</evidence>
<keyword evidence="7 15" id="KW-0479">Metal-binding</keyword>
<feature type="binding site" evidence="15">
    <location>
        <position position="82"/>
    </location>
    <ligand>
        <name>Ca(2+)</name>
        <dbReference type="ChEBI" id="CHEBI:29108"/>
        <label>1</label>
    </ligand>
</feature>
<evidence type="ECO:0000256" key="5">
    <source>
        <dbReference type="ARBA" id="ARBA00022559"/>
    </source>
</evidence>
<dbReference type="EC" id="1.11.1.7" evidence="4 18"/>
<dbReference type="OMA" id="NTDYANE"/>
<dbReference type="PANTHER" id="PTHR31517">
    <property type="match status" value="1"/>
</dbReference>
<feature type="binding site" evidence="15">
    <location>
        <position position="69"/>
    </location>
    <ligand>
        <name>Ca(2+)</name>
        <dbReference type="ChEBI" id="CHEBI:29108"/>
        <label>1</label>
    </ligand>
</feature>
<evidence type="ECO:0000256" key="9">
    <source>
        <dbReference type="ARBA" id="ARBA00023002"/>
    </source>
</evidence>
<dbReference type="SUPFAM" id="SSF48113">
    <property type="entry name" value="Heme-dependent peroxidases"/>
    <property type="match status" value="1"/>
</dbReference>
<dbReference type="GO" id="GO:0046872">
    <property type="term" value="F:metal ion binding"/>
    <property type="evidence" value="ECO:0007669"/>
    <property type="project" value="UniProtKB-UniRule"/>
</dbReference>
<dbReference type="PRINTS" id="PR00458">
    <property type="entry name" value="PEROXIDASE"/>
</dbReference>
<dbReference type="InterPro" id="IPR000823">
    <property type="entry name" value="Peroxidase_pln"/>
</dbReference>
<evidence type="ECO:0000256" key="18">
    <source>
        <dbReference type="RuleBase" id="RU362060"/>
    </source>
</evidence>
<reference evidence="21" key="1">
    <citation type="journal article" date="2017" name="Nat. Commun.">
        <title>The asparagus genome sheds light on the origin and evolution of a young Y chromosome.</title>
        <authorList>
            <person name="Harkess A."/>
            <person name="Zhou J."/>
            <person name="Xu C."/>
            <person name="Bowers J.E."/>
            <person name="Van der Hulst R."/>
            <person name="Ayyampalayam S."/>
            <person name="Mercati F."/>
            <person name="Riccardi P."/>
            <person name="McKain M.R."/>
            <person name="Kakrana A."/>
            <person name="Tang H."/>
            <person name="Ray J."/>
            <person name="Groenendijk J."/>
            <person name="Arikit S."/>
            <person name="Mathioni S.M."/>
            <person name="Nakano M."/>
            <person name="Shan H."/>
            <person name="Telgmann-Rauber A."/>
            <person name="Kanno A."/>
            <person name="Yue Z."/>
            <person name="Chen H."/>
            <person name="Li W."/>
            <person name="Chen Y."/>
            <person name="Xu X."/>
            <person name="Zhang Y."/>
            <person name="Luo S."/>
            <person name="Chen H."/>
            <person name="Gao J."/>
            <person name="Mao Z."/>
            <person name="Pires J.C."/>
            <person name="Luo M."/>
            <person name="Kudrna D."/>
            <person name="Wing R.A."/>
            <person name="Meyers B.C."/>
            <person name="Yi K."/>
            <person name="Kong H."/>
            <person name="Lavrijsen P."/>
            <person name="Sunseri F."/>
            <person name="Falavigna A."/>
            <person name="Ye Y."/>
            <person name="Leebens-Mack J.H."/>
            <person name="Chen G."/>
        </authorList>
    </citation>
    <scope>NUCLEOTIDE SEQUENCE [LARGE SCALE GENOMIC DNA]</scope>
    <source>
        <strain evidence="21">cv. DH0086</strain>
    </source>
</reference>
<evidence type="ECO:0000256" key="7">
    <source>
        <dbReference type="ARBA" id="ARBA00022723"/>
    </source>
</evidence>
<dbReference type="PANTHER" id="PTHR31517:SF17">
    <property type="entry name" value="PEROXIDASE 6"/>
    <property type="match status" value="1"/>
</dbReference>
<proteinExistence type="inferred from homology"/>
<dbReference type="PRINTS" id="PR00461">
    <property type="entry name" value="PLPEROXIDASE"/>
</dbReference>
<gene>
    <name evidence="20" type="ORF">A4U43_C05F25730</name>
</gene>
<dbReference type="Gene3D" id="1.10.520.10">
    <property type="match status" value="1"/>
</dbReference>
<feature type="binding site" evidence="15">
    <location>
        <position position="71"/>
    </location>
    <ligand>
        <name>Ca(2+)</name>
        <dbReference type="ChEBI" id="CHEBI:29108"/>
        <label>1</label>
    </ligand>
</feature>
<dbReference type="Pfam" id="PF00141">
    <property type="entry name" value="peroxidase"/>
    <property type="match status" value="1"/>
</dbReference>
<comment type="similarity">
    <text evidence="3">Belongs to the peroxidase family. Ascorbate peroxidase subfamily.</text>
</comment>
<feature type="binding site" evidence="15">
    <location>
        <position position="73"/>
    </location>
    <ligand>
        <name>Ca(2+)</name>
        <dbReference type="ChEBI" id="CHEBI:29108"/>
        <label>1</label>
    </ligand>
</feature>
<feature type="binding site" evidence="15">
    <location>
        <position position="240"/>
    </location>
    <ligand>
        <name>Ca(2+)</name>
        <dbReference type="ChEBI" id="CHEBI:29108"/>
        <label>2</label>
    </ligand>
</feature>
<feature type="disulfide bond" evidence="17">
    <location>
        <begin position="114"/>
        <end position="316"/>
    </location>
</feature>
<keyword evidence="18" id="KW-0964">Secreted</keyword>
<comment type="cofactor">
    <cofactor evidence="15 18">
        <name>Ca(2+)</name>
        <dbReference type="ChEBI" id="CHEBI:29108"/>
    </cofactor>
    <text evidence="15 18">Binds 2 calcium ions per subunit.</text>
</comment>
<dbReference type="EMBL" id="CM007385">
    <property type="protein sequence ID" value="ONK69691.1"/>
    <property type="molecule type" value="Genomic_DNA"/>
</dbReference>
<dbReference type="GO" id="GO:0042744">
    <property type="term" value="P:hydrogen peroxide catabolic process"/>
    <property type="evidence" value="ECO:0007669"/>
    <property type="project" value="UniProtKB-KW"/>
</dbReference>
<keyword evidence="5 18" id="KW-0575">Peroxidase</keyword>
<comment type="function">
    <text evidence="2">Removal of H(2)O(2), oxidation of toxic reductants, biosynthesis and degradation of lignin, suberization, auxin catabolism, response to environmental stresses such as wounding, pathogen attack and oxidative stress. These functions might be dependent on each isozyme/isoform in each plant tissue.</text>
</comment>
<evidence type="ECO:0000256" key="12">
    <source>
        <dbReference type="ARBA" id="ARBA00023283"/>
    </source>
</evidence>
<evidence type="ECO:0000256" key="3">
    <source>
        <dbReference type="ARBA" id="ARBA00006873"/>
    </source>
</evidence>
<dbReference type="Gramene" id="ONK69691">
    <property type="protein sequence ID" value="ONK69691"/>
    <property type="gene ID" value="A4U43_C05F25730"/>
</dbReference>
<feature type="binding site" evidence="15">
    <location>
        <position position="187"/>
    </location>
    <ligand>
        <name>Ca(2+)</name>
        <dbReference type="ChEBI" id="CHEBI:29108"/>
        <label>2</label>
    </ligand>
</feature>
<comment type="subcellular location">
    <subcellularLocation>
        <location evidence="18">Secreted</location>
    </subcellularLocation>
</comment>
<feature type="disulfide bond" evidence="17">
    <location>
        <begin position="32"/>
        <end position="108"/>
    </location>
</feature>
<feature type="binding site" evidence="15">
    <location>
        <position position="67"/>
    </location>
    <ligand>
        <name>Ca(2+)</name>
        <dbReference type="ChEBI" id="CHEBI:29108"/>
        <label>1</label>
    </ligand>
</feature>
<feature type="disulfide bond" evidence="17">
    <location>
        <begin position="65"/>
        <end position="70"/>
    </location>
</feature>
<feature type="domain" description="Plant heme peroxidase family profile" evidence="19">
    <location>
        <begin position="22"/>
        <end position="320"/>
    </location>
</feature>
<dbReference type="InterPro" id="IPR033905">
    <property type="entry name" value="Secretory_peroxidase"/>
</dbReference>
<evidence type="ECO:0000256" key="17">
    <source>
        <dbReference type="PIRSR" id="PIRSR600823-5"/>
    </source>
</evidence>
<feature type="chain" id="PRO_5024503888" description="Peroxidase" evidence="18">
    <location>
        <begin position="22"/>
        <end position="321"/>
    </location>
</feature>
<keyword evidence="21" id="KW-1185">Reference proteome</keyword>
<dbReference type="GO" id="GO:0020037">
    <property type="term" value="F:heme binding"/>
    <property type="evidence" value="ECO:0007669"/>
    <property type="project" value="UniProtKB-UniRule"/>
</dbReference>
<dbReference type="FunFam" id="1.10.420.10:FF:000001">
    <property type="entry name" value="Peroxidase"/>
    <property type="match status" value="1"/>
</dbReference>
<evidence type="ECO:0000256" key="11">
    <source>
        <dbReference type="ARBA" id="ARBA00023157"/>
    </source>
</evidence>
<keyword evidence="8 15" id="KW-0106">Calcium</keyword>
<dbReference type="GO" id="GO:0005576">
    <property type="term" value="C:extracellular region"/>
    <property type="evidence" value="ECO:0007669"/>
    <property type="project" value="UniProtKB-SubCell"/>
</dbReference>
<evidence type="ECO:0000256" key="4">
    <source>
        <dbReference type="ARBA" id="ARBA00012313"/>
    </source>
</evidence>
<accession>A0A5P1EYY4</accession>
<comment type="catalytic activity">
    <reaction evidence="1 18">
        <text>2 a phenolic donor + H2O2 = 2 a phenolic radical donor + 2 H2O</text>
        <dbReference type="Rhea" id="RHEA:56136"/>
        <dbReference type="ChEBI" id="CHEBI:15377"/>
        <dbReference type="ChEBI" id="CHEBI:16240"/>
        <dbReference type="ChEBI" id="CHEBI:139520"/>
        <dbReference type="ChEBI" id="CHEBI:139521"/>
        <dbReference type="EC" id="1.11.1.7"/>
    </reaction>
</comment>
<keyword evidence="6 18" id="KW-0349">Heme</keyword>
<dbReference type="PROSITE" id="PS00435">
    <property type="entry name" value="PEROXIDASE_1"/>
    <property type="match status" value="1"/>
</dbReference>
<protein>
    <recommendedName>
        <fullName evidence="4 18">Peroxidase</fullName>
        <ecNumber evidence="4 18">1.11.1.7</ecNumber>
    </recommendedName>
</protein>
<dbReference type="GO" id="GO:0140825">
    <property type="term" value="F:lactoperoxidase activity"/>
    <property type="evidence" value="ECO:0007669"/>
    <property type="project" value="UniProtKB-EC"/>
</dbReference>
<name>A0A5P1EYY4_ASPOF</name>
<keyword evidence="18" id="KW-0732">Signal</keyword>
<feature type="disulfide bond" evidence="17">
    <location>
        <begin position="193"/>
        <end position="227"/>
    </location>
</feature>
<dbReference type="InterPro" id="IPR019793">
    <property type="entry name" value="Peroxidases_heam-ligand_BS"/>
</dbReference>
<keyword evidence="13 18" id="KW-0376">Hydrogen peroxide</keyword>
<evidence type="ECO:0000256" key="15">
    <source>
        <dbReference type="PIRSR" id="PIRSR600823-3"/>
    </source>
</evidence>
<keyword evidence="11 17" id="KW-1015">Disulfide bond</keyword>
<feature type="signal peptide" evidence="18">
    <location>
        <begin position="1"/>
        <end position="21"/>
    </location>
</feature>
<dbReference type="FunFam" id="1.10.520.10:FF:000008">
    <property type="entry name" value="Peroxidase"/>
    <property type="match status" value="1"/>
</dbReference>
<dbReference type="GO" id="GO:0006979">
    <property type="term" value="P:response to oxidative stress"/>
    <property type="evidence" value="ECO:0007669"/>
    <property type="project" value="UniProtKB-UniRule"/>
</dbReference>
<evidence type="ECO:0000313" key="20">
    <source>
        <dbReference type="EMBL" id="ONK69691.1"/>
    </source>
</evidence>
<feature type="binding site" evidence="15">
    <location>
        <position position="64"/>
    </location>
    <ligand>
        <name>Ca(2+)</name>
        <dbReference type="ChEBI" id="CHEBI:29108"/>
        <label>1</label>
    </ligand>
</feature>
<feature type="binding site" description="axial binding residue" evidence="15">
    <location>
        <position position="186"/>
    </location>
    <ligand>
        <name>heme b</name>
        <dbReference type="ChEBI" id="CHEBI:60344"/>
    </ligand>
    <ligandPart>
        <name>Fe</name>
        <dbReference type="ChEBI" id="CHEBI:18248"/>
    </ligandPart>
</feature>
<evidence type="ECO:0000256" key="1">
    <source>
        <dbReference type="ARBA" id="ARBA00000189"/>
    </source>
</evidence>
<dbReference type="OrthoDB" id="2113341at2759"/>
<evidence type="ECO:0000256" key="2">
    <source>
        <dbReference type="ARBA" id="ARBA00002322"/>
    </source>
</evidence>
<keyword evidence="9 18" id="KW-0560">Oxidoreductase</keyword>
<keyword evidence="10 15" id="KW-0408">Iron</keyword>
<dbReference type="CDD" id="cd00693">
    <property type="entry name" value="secretory_peroxidase"/>
    <property type="match status" value="1"/>
</dbReference>
<dbReference type="InterPro" id="IPR010255">
    <property type="entry name" value="Haem_peroxidase_sf"/>
</dbReference>
<dbReference type="Proteomes" id="UP000243459">
    <property type="component" value="Chromosome 5"/>
</dbReference>
<evidence type="ECO:0000256" key="6">
    <source>
        <dbReference type="ARBA" id="ARBA00022617"/>
    </source>
</evidence>
<sequence length="321" mass="35207">MKLNFKSPFLFLPLLFSFSLSDLSSDFYSVSCPNVELLVKDTIRFASSTDPTLLGKLVRLLFHDCIVEGCDGSVLVQGNRTERSDPANRSLGGFEVVEEAKRMIEALCPRTVSCADILVLAARDAVEIAGGPSVQVPLGRRDGLTSSISNVRPNMIDTGFSLDEMARLFSSKGLSIDDLVILSGAHTIGSAHCTSFSERFQQDSKGNLVPIDSSMEKDFATELIKQCPANANDTVTVSNDMVTASLFDNQYYRNLLDGRGLFKSDSVLFVDERTKGKVERLAEDEDEFFAKWRESFVKLAGVGVKTGERGEIRVSCVNVNE</sequence>
<evidence type="ECO:0000256" key="16">
    <source>
        <dbReference type="PIRSR" id="PIRSR600823-4"/>
    </source>
</evidence>
<evidence type="ECO:0000256" key="14">
    <source>
        <dbReference type="PIRSR" id="PIRSR600823-1"/>
    </source>
</evidence>